<dbReference type="InterPro" id="IPR011009">
    <property type="entry name" value="Kinase-like_dom_sf"/>
</dbReference>
<protein>
    <recommendedName>
        <fullName evidence="1">protein-ribulosamine 3-kinase</fullName>
        <ecNumber evidence="1">2.7.1.172</ecNumber>
    </recommendedName>
</protein>
<keyword evidence="4" id="KW-1185">Reference proteome</keyword>
<comment type="catalytic activity">
    <reaction evidence="2">
        <text>N(6)-D-ribulosyl-L-lysyl-[protein] + ATP = N(6)-(3-O-phospho-D-ribulosyl)-L-lysyl-[protein] + ADP + H(+)</text>
        <dbReference type="Rhea" id="RHEA:48432"/>
        <dbReference type="Rhea" id="RHEA-COMP:12103"/>
        <dbReference type="Rhea" id="RHEA-COMP:12104"/>
        <dbReference type="ChEBI" id="CHEBI:15378"/>
        <dbReference type="ChEBI" id="CHEBI:30616"/>
        <dbReference type="ChEBI" id="CHEBI:90418"/>
        <dbReference type="ChEBI" id="CHEBI:90420"/>
        <dbReference type="ChEBI" id="CHEBI:456216"/>
        <dbReference type="EC" id="2.7.1.172"/>
    </reaction>
    <physiologicalReaction direction="left-to-right" evidence="2">
        <dbReference type="Rhea" id="RHEA:48433"/>
    </physiologicalReaction>
</comment>
<evidence type="ECO:0000313" key="3">
    <source>
        <dbReference type="EMBL" id="KAK2598711.1"/>
    </source>
</evidence>
<accession>A0AAD9W0D6</accession>
<evidence type="ECO:0000256" key="2">
    <source>
        <dbReference type="ARBA" id="ARBA00048655"/>
    </source>
</evidence>
<comment type="caution">
    <text evidence="3">The sequence shown here is derived from an EMBL/GenBank/DDBJ whole genome shotgun (WGS) entry which is preliminary data.</text>
</comment>
<dbReference type="Gene3D" id="3.90.1200.10">
    <property type="match status" value="1"/>
</dbReference>
<evidence type="ECO:0000256" key="1">
    <source>
        <dbReference type="ARBA" id="ARBA00011961"/>
    </source>
</evidence>
<evidence type="ECO:0000313" key="4">
    <source>
        <dbReference type="Proteomes" id="UP001265746"/>
    </source>
</evidence>
<dbReference type="PANTHER" id="PTHR12149">
    <property type="entry name" value="FRUCTOSAMINE 3 KINASE-RELATED PROTEIN"/>
    <property type="match status" value="1"/>
</dbReference>
<dbReference type="EMBL" id="JAUJFL010000008">
    <property type="protein sequence ID" value="KAK2598711.1"/>
    <property type="molecule type" value="Genomic_DNA"/>
</dbReference>
<dbReference type="SUPFAM" id="SSF56112">
    <property type="entry name" value="Protein kinase-like (PK-like)"/>
    <property type="match status" value="1"/>
</dbReference>
<gene>
    <name evidence="3" type="ORF">N8I77_012101</name>
</gene>
<dbReference type="InterPro" id="IPR016477">
    <property type="entry name" value="Fructo-/Ketosamine-3-kinase"/>
</dbReference>
<dbReference type="EC" id="2.7.1.172" evidence="1"/>
<dbReference type="PANTHER" id="PTHR12149:SF8">
    <property type="entry name" value="PROTEIN-RIBULOSAMINE 3-KINASE"/>
    <property type="match status" value="1"/>
</dbReference>
<dbReference type="AlphaFoldDB" id="A0AAD9W0D6"/>
<dbReference type="Proteomes" id="UP001265746">
    <property type="component" value="Unassembled WGS sequence"/>
</dbReference>
<dbReference type="Pfam" id="PF03881">
    <property type="entry name" value="Fructosamin_kin"/>
    <property type="match status" value="1"/>
</dbReference>
<organism evidence="3 4">
    <name type="scientific">Phomopsis amygdali</name>
    <name type="common">Fusicoccum amygdali</name>
    <dbReference type="NCBI Taxonomy" id="1214568"/>
    <lineage>
        <taxon>Eukaryota</taxon>
        <taxon>Fungi</taxon>
        <taxon>Dikarya</taxon>
        <taxon>Ascomycota</taxon>
        <taxon>Pezizomycotina</taxon>
        <taxon>Sordariomycetes</taxon>
        <taxon>Sordariomycetidae</taxon>
        <taxon>Diaporthales</taxon>
        <taxon>Diaporthaceae</taxon>
        <taxon>Diaporthe</taxon>
    </lineage>
</organism>
<dbReference type="GO" id="GO:0102193">
    <property type="term" value="F:protein-ribulosamine 3-kinase activity"/>
    <property type="evidence" value="ECO:0007669"/>
    <property type="project" value="UniProtKB-EC"/>
</dbReference>
<sequence length="381" mass="42347">MASIPTSHLSRIGHTVQSISKMSWATDVDGDFALHSAVVEVMPKGTTVISAETWGLSAWTKTAKISTVLADGTNQRYFLKCASGKLAKIHMWGEHYSATIIDSKVPEFGPAPVGKGEYIDEAGNQAYFYLQKYHDMDTQTPPDPAGLATAIAELHTKATSPNGKFGYAIVTGRGSVDRKEHWSDSWAEQFTYLLKDLIKLDNQVNGPWIEYDAACKQLIDGVIPRLLGALQTEGRDIEPSLCHGDLWEGNVATDMETGKVIIFDPDECMYAHNEIEFGTWRCSWATHFKSPAYIQHYQMEVEPSEPIEEWDDRNRLYSIKTAICDSAGHRGSKSRVIAYNDMLFLCEKYAPLDSLERYDPEKDISVTGVSEAYDINAGVGV</sequence>
<name>A0AAD9W0D6_PHOAM</name>
<proteinExistence type="predicted"/>
<reference evidence="3" key="1">
    <citation type="submission" date="2023-06" db="EMBL/GenBank/DDBJ databases">
        <authorList>
            <person name="Noh H."/>
        </authorList>
    </citation>
    <scope>NUCLEOTIDE SEQUENCE</scope>
    <source>
        <strain evidence="3">DUCC20226</strain>
    </source>
</reference>